<dbReference type="EMBL" id="AHAM01000020">
    <property type="protein sequence ID" value="EHK59089.1"/>
    <property type="molecule type" value="Genomic_DNA"/>
</dbReference>
<name>H0HJM9_9HYPH</name>
<reference evidence="3 4" key="1">
    <citation type="journal article" date="2012" name="J. Bacteriol.">
        <title>Draft Genome Sequence of Mesorhizobium alhagi CCNWXJ12-2T, a Novel Salt-Resistant Species Isolated from the Desert of Northwestern China.</title>
        <authorList>
            <person name="Zhou M."/>
            <person name="Chen W."/>
            <person name="Chen H."/>
            <person name="Wei G."/>
        </authorList>
    </citation>
    <scope>NUCLEOTIDE SEQUENCE [LARGE SCALE GENOMIC DNA]</scope>
    <source>
        <strain evidence="3 4">CCNWXJ12-2</strain>
    </source>
</reference>
<dbReference type="PANTHER" id="PTHR36302:SF1">
    <property type="entry name" value="COPPER CHAPERONE PCU(A)C"/>
    <property type="match status" value="1"/>
</dbReference>
<gene>
    <name evidence="3" type="ORF">MAXJ12_01671</name>
</gene>
<dbReference type="InterPro" id="IPR058248">
    <property type="entry name" value="Lxx211020-like"/>
</dbReference>
<dbReference type="PATRIC" id="fig|1107882.3.peg.332"/>
<feature type="chain" id="PRO_5003534512" description="YncI copper-binding domain-containing protein" evidence="1">
    <location>
        <begin position="31"/>
        <end position="325"/>
    </location>
</feature>
<dbReference type="SUPFAM" id="SSF110087">
    <property type="entry name" value="DR1885-like metal-binding protein"/>
    <property type="match status" value="1"/>
</dbReference>
<dbReference type="InterPro" id="IPR038507">
    <property type="entry name" value="YcnI-like_sf"/>
</dbReference>
<accession>H0HJM9</accession>
<sequence>MDAKGNIMRILMPIAAACALTAISIITAHAHASLEKREASPGSYKAVLKIPHGCDGQATHTVRLQIPEGYIGVKPMPKPGWTIATAKGDYARKYDLHGEEVASGVTEVTWSGGELPDDFYDEFTVSGTLAGVEAGQTLFFKATQLCADGEVAWTEEPTEGQDPHSLEYPAPMLKIAAAGGGHEGHGAHGDAPVAIGDLEISGQWARAMLPGQPAGGGYMTISNKGSEPDRLVSITSAAAGRAEIHSMEVVDGVMVMRPAAGGLEIPAGATVELKPGGLHLMFMEVAERFEEGASVPLTREFEKAGKVALTLPVKAASGGGDHSNH</sequence>
<proteinExistence type="predicted"/>
<evidence type="ECO:0000313" key="3">
    <source>
        <dbReference type="EMBL" id="EHK59089.1"/>
    </source>
</evidence>
<dbReference type="Gene3D" id="2.60.40.1890">
    <property type="entry name" value="PCu(A)C copper chaperone"/>
    <property type="match status" value="1"/>
</dbReference>
<dbReference type="Pfam" id="PF07987">
    <property type="entry name" value="DUF1775"/>
    <property type="match status" value="1"/>
</dbReference>
<dbReference type="AlphaFoldDB" id="H0HJM9"/>
<dbReference type="InterPro" id="IPR012533">
    <property type="entry name" value="YcnI-copper_dom"/>
</dbReference>
<organism evidence="3 4">
    <name type="scientific">Mesorhizobium alhagi CCNWXJ12-2</name>
    <dbReference type="NCBI Taxonomy" id="1107882"/>
    <lineage>
        <taxon>Bacteria</taxon>
        <taxon>Pseudomonadati</taxon>
        <taxon>Pseudomonadota</taxon>
        <taxon>Alphaproteobacteria</taxon>
        <taxon>Hyphomicrobiales</taxon>
        <taxon>Phyllobacteriaceae</taxon>
        <taxon>Allomesorhizobium</taxon>
    </lineage>
</organism>
<dbReference type="InterPro" id="IPR007410">
    <property type="entry name" value="LpqE-like"/>
</dbReference>
<evidence type="ECO:0000256" key="1">
    <source>
        <dbReference type="SAM" id="SignalP"/>
    </source>
</evidence>
<protein>
    <recommendedName>
        <fullName evidence="2">YncI copper-binding domain-containing protein</fullName>
    </recommendedName>
</protein>
<evidence type="ECO:0000313" key="4">
    <source>
        <dbReference type="Proteomes" id="UP000003250"/>
    </source>
</evidence>
<feature type="signal peptide" evidence="1">
    <location>
        <begin position="1"/>
        <end position="30"/>
    </location>
</feature>
<dbReference type="PIRSF" id="PIRSF037139">
    <property type="entry name" value="UCP037139"/>
    <property type="match status" value="1"/>
</dbReference>
<dbReference type="Gene3D" id="2.60.40.2230">
    <property type="entry name" value="Uncharacterised protein YcnI-like PF07987, DUF1775"/>
    <property type="match status" value="1"/>
</dbReference>
<dbReference type="PANTHER" id="PTHR36302">
    <property type="entry name" value="BLR7088 PROTEIN"/>
    <property type="match status" value="1"/>
</dbReference>
<feature type="domain" description="YncI copper-binding" evidence="2">
    <location>
        <begin position="31"/>
        <end position="175"/>
    </location>
</feature>
<dbReference type="InterPro" id="IPR021174">
    <property type="entry name" value="UCP037139"/>
</dbReference>
<dbReference type="Proteomes" id="UP000003250">
    <property type="component" value="Unassembled WGS sequence"/>
</dbReference>
<evidence type="ECO:0000259" key="2">
    <source>
        <dbReference type="Pfam" id="PF07987"/>
    </source>
</evidence>
<dbReference type="Pfam" id="PF04314">
    <property type="entry name" value="PCuAC"/>
    <property type="match status" value="1"/>
</dbReference>
<keyword evidence="1" id="KW-0732">Signal</keyword>
<keyword evidence="4" id="KW-1185">Reference proteome</keyword>
<dbReference type="CDD" id="cd08545">
    <property type="entry name" value="YcnI_like"/>
    <property type="match status" value="1"/>
</dbReference>
<dbReference type="InterPro" id="IPR036182">
    <property type="entry name" value="PCuAC_sf"/>
</dbReference>